<keyword evidence="9" id="KW-1185">Reference proteome</keyword>
<dbReference type="PATRIC" id="fig|1232683.4.peg.1164"/>
<feature type="domain" description="PAS" evidence="3">
    <location>
        <begin position="384"/>
        <end position="424"/>
    </location>
</feature>
<dbReference type="InterPro" id="IPR003660">
    <property type="entry name" value="HAMP_dom"/>
</dbReference>
<protein>
    <submittedName>
        <fullName evidence="8">Diguanylate cyclase</fullName>
    </submittedName>
</protein>
<evidence type="ECO:0000313" key="9">
    <source>
        <dbReference type="Proteomes" id="UP000028252"/>
    </source>
</evidence>
<name>A0A081G1R6_9GAMM</name>
<dbReference type="InterPro" id="IPR001610">
    <property type="entry name" value="PAC"/>
</dbReference>
<dbReference type="SUPFAM" id="SSF55785">
    <property type="entry name" value="PYP-like sensor domain (PAS domain)"/>
    <property type="match status" value="2"/>
</dbReference>
<dbReference type="eggNOG" id="COG5001">
    <property type="taxonomic scope" value="Bacteria"/>
</dbReference>
<keyword evidence="2" id="KW-0472">Membrane</keyword>
<dbReference type="InterPro" id="IPR035965">
    <property type="entry name" value="PAS-like_dom_sf"/>
</dbReference>
<keyword evidence="2" id="KW-1133">Transmembrane helix</keyword>
<gene>
    <name evidence="8" type="ORF">ADIMK_1174</name>
</gene>
<dbReference type="NCBIfam" id="TIGR00229">
    <property type="entry name" value="sensory_box"/>
    <property type="match status" value="2"/>
</dbReference>
<sequence>MKRIPTPPLRLLVPGTILAIGLMALLFTLFVVRPYLLSLTKESTESDIRYSLNRLQGTLEYMLMHDDLLGVKREVAANSVRRDVKHLVVIDHQGRVVASSSLAMVGLPLSQLPLHYPPDLIDQVKTTLSAKLASSHAENTVYGVAPLRFPDPDHLRSESWGAVLIELDLEQAGNQLISGIEGLLVWVSIGILTFGGLVMFGFDRHISRRLGKITNGIALLEAGRYDKRIKLNGRDELAKIATVLNKLAESLNVSRDALISQHALFEELMRHIPALVSIVTAEGRFVYVNTRFVGTYGFNPVEDQSAAKTFMPQELLARHMRVNRQVLDSGESAQFEWTTQLGGRSKTWFMVKFPLYEGKQARVCTISLDITEKEQNEQLVNLSRRIFENTTEGIIVTDADRKIVELNDSFARIAGYQKHELVGRRPDMLKSGRQDDVFYREFWKELRGQGRWRGEVVNRRPDGTLYPARLSVSSIVDRNGRISGYFAIYQDISAEKRAEQALRELAYYDTLTGLYNRASFKQKVAEALQQLDRFQEPFGLLFIDLDRFKEVNDSSGHELGDKLLVQVACRLESQLRKVDVACRLGGDEFTVLVSHASDDSQLATIAEKLIEALAKPYRVEGQELVIGCSIGIVVAPRDGEDRDQLMRNADAAMYYAKESGRGRYAFFDTRIDERNRRLVRIKQGLRQAEANGELSLVYQPEVDPNTGEVRMYEALMRWNSAELGSVSPAEFIAVAEETDMIVDLTRWLIGEVARDSHQEPLKHSKISINLSPRQFRSDSWQDRVRDAIQDGALDPTRLCIEVTESALVEDFALANEQLREIKQLGIEVAIDDFGTGYSSLAYLKRLPIDYLKIDRSFVADIHLDPDDRTIVETVIVMAHALGLKVVAEGAETEQQVAFLREQGCDLIQGYFYARPLTLAALVENMENS</sequence>
<dbReference type="SMART" id="SM00304">
    <property type="entry name" value="HAMP"/>
    <property type="match status" value="1"/>
</dbReference>
<dbReference type="InterPro" id="IPR000160">
    <property type="entry name" value="GGDEF_dom"/>
</dbReference>
<dbReference type="GO" id="GO:0003824">
    <property type="term" value="F:catalytic activity"/>
    <property type="evidence" value="ECO:0007669"/>
    <property type="project" value="UniProtKB-ARBA"/>
</dbReference>
<dbReference type="GO" id="GO:0006355">
    <property type="term" value="P:regulation of DNA-templated transcription"/>
    <property type="evidence" value="ECO:0007669"/>
    <property type="project" value="InterPro"/>
</dbReference>
<evidence type="ECO:0000259" key="4">
    <source>
        <dbReference type="PROSITE" id="PS50113"/>
    </source>
</evidence>
<dbReference type="CDD" id="cd06225">
    <property type="entry name" value="HAMP"/>
    <property type="match status" value="1"/>
</dbReference>
<dbReference type="Pfam" id="PF00563">
    <property type="entry name" value="EAL"/>
    <property type="match status" value="1"/>
</dbReference>
<comment type="cofactor">
    <cofactor evidence="1">
        <name>Mg(2+)</name>
        <dbReference type="ChEBI" id="CHEBI:18420"/>
    </cofactor>
</comment>
<proteinExistence type="predicted"/>
<organism evidence="8 9">
    <name type="scientific">Marinobacterium lacunae</name>
    <dbReference type="NCBI Taxonomy" id="1232683"/>
    <lineage>
        <taxon>Bacteria</taxon>
        <taxon>Pseudomonadati</taxon>
        <taxon>Pseudomonadota</taxon>
        <taxon>Gammaproteobacteria</taxon>
        <taxon>Oceanospirillales</taxon>
        <taxon>Oceanospirillaceae</taxon>
        <taxon>Marinobacterium</taxon>
    </lineage>
</organism>
<feature type="domain" description="PAC" evidence="4">
    <location>
        <begin position="452"/>
        <end position="504"/>
    </location>
</feature>
<dbReference type="InterPro" id="IPR001633">
    <property type="entry name" value="EAL_dom"/>
</dbReference>
<dbReference type="Gene3D" id="3.20.20.450">
    <property type="entry name" value="EAL domain"/>
    <property type="match status" value="1"/>
</dbReference>
<evidence type="ECO:0000256" key="1">
    <source>
        <dbReference type="ARBA" id="ARBA00001946"/>
    </source>
</evidence>
<dbReference type="Gene3D" id="6.10.340.10">
    <property type="match status" value="1"/>
</dbReference>
<dbReference type="Pfam" id="PF08448">
    <property type="entry name" value="PAS_4"/>
    <property type="match status" value="1"/>
</dbReference>
<dbReference type="InterPro" id="IPR013767">
    <property type="entry name" value="PAS_fold"/>
</dbReference>
<dbReference type="InterPro" id="IPR035919">
    <property type="entry name" value="EAL_sf"/>
</dbReference>
<dbReference type="InterPro" id="IPR029787">
    <property type="entry name" value="Nucleotide_cyclase"/>
</dbReference>
<dbReference type="InterPro" id="IPR043128">
    <property type="entry name" value="Rev_trsase/Diguanyl_cyclase"/>
</dbReference>
<dbReference type="PROSITE" id="PS50885">
    <property type="entry name" value="HAMP"/>
    <property type="match status" value="1"/>
</dbReference>
<evidence type="ECO:0000256" key="2">
    <source>
        <dbReference type="SAM" id="Phobius"/>
    </source>
</evidence>
<dbReference type="CDD" id="cd00130">
    <property type="entry name" value="PAS"/>
    <property type="match status" value="2"/>
</dbReference>
<dbReference type="FunFam" id="3.30.70.270:FF:000001">
    <property type="entry name" value="Diguanylate cyclase domain protein"/>
    <property type="match status" value="1"/>
</dbReference>
<evidence type="ECO:0000259" key="6">
    <source>
        <dbReference type="PROSITE" id="PS50885"/>
    </source>
</evidence>
<dbReference type="SMART" id="SM00086">
    <property type="entry name" value="PAC"/>
    <property type="match status" value="1"/>
</dbReference>
<accession>A0A081G1R6</accession>
<keyword evidence="2" id="KW-0812">Transmembrane</keyword>
<dbReference type="AlphaFoldDB" id="A0A081G1R6"/>
<dbReference type="PROSITE" id="PS50883">
    <property type="entry name" value="EAL"/>
    <property type="match status" value="1"/>
</dbReference>
<dbReference type="STRING" id="1232683.ADIMK_1174"/>
<dbReference type="PANTHER" id="PTHR44757">
    <property type="entry name" value="DIGUANYLATE CYCLASE DGCP"/>
    <property type="match status" value="1"/>
</dbReference>
<dbReference type="Gene3D" id="3.30.70.270">
    <property type="match status" value="1"/>
</dbReference>
<feature type="transmembrane region" description="Helical" evidence="2">
    <location>
        <begin position="183"/>
        <end position="202"/>
    </location>
</feature>
<feature type="domain" description="EAL" evidence="5">
    <location>
        <begin position="678"/>
        <end position="928"/>
    </location>
</feature>
<dbReference type="GO" id="GO:0007165">
    <property type="term" value="P:signal transduction"/>
    <property type="evidence" value="ECO:0007669"/>
    <property type="project" value="InterPro"/>
</dbReference>
<dbReference type="RefSeq" id="WP_051692526.1">
    <property type="nucleotide sequence ID" value="NZ_JMQN01000015.1"/>
</dbReference>
<dbReference type="SUPFAM" id="SSF55073">
    <property type="entry name" value="Nucleotide cyclase"/>
    <property type="match status" value="1"/>
</dbReference>
<dbReference type="Pfam" id="PF00989">
    <property type="entry name" value="PAS"/>
    <property type="match status" value="1"/>
</dbReference>
<evidence type="ECO:0000259" key="5">
    <source>
        <dbReference type="PROSITE" id="PS50883"/>
    </source>
</evidence>
<dbReference type="InterPro" id="IPR013656">
    <property type="entry name" value="PAS_4"/>
</dbReference>
<dbReference type="PANTHER" id="PTHR44757:SF2">
    <property type="entry name" value="BIOFILM ARCHITECTURE MAINTENANCE PROTEIN MBAA"/>
    <property type="match status" value="1"/>
</dbReference>
<dbReference type="Proteomes" id="UP000028252">
    <property type="component" value="Unassembled WGS sequence"/>
</dbReference>
<evidence type="ECO:0000259" key="3">
    <source>
        <dbReference type="PROSITE" id="PS50112"/>
    </source>
</evidence>
<dbReference type="CDD" id="cd01948">
    <property type="entry name" value="EAL"/>
    <property type="match status" value="1"/>
</dbReference>
<dbReference type="PROSITE" id="PS50113">
    <property type="entry name" value="PAC"/>
    <property type="match status" value="1"/>
</dbReference>
<evidence type="ECO:0000313" key="8">
    <source>
        <dbReference type="EMBL" id="KEA64721.1"/>
    </source>
</evidence>
<dbReference type="PROSITE" id="PS50887">
    <property type="entry name" value="GGDEF"/>
    <property type="match status" value="1"/>
</dbReference>
<dbReference type="Pfam" id="PF00672">
    <property type="entry name" value="HAMP"/>
    <property type="match status" value="1"/>
</dbReference>
<dbReference type="InterPro" id="IPR000700">
    <property type="entry name" value="PAS-assoc_C"/>
</dbReference>
<dbReference type="PROSITE" id="PS50112">
    <property type="entry name" value="PAS"/>
    <property type="match status" value="1"/>
</dbReference>
<dbReference type="SMART" id="SM00052">
    <property type="entry name" value="EAL"/>
    <property type="match status" value="1"/>
</dbReference>
<dbReference type="EMBL" id="JMQN01000015">
    <property type="protein sequence ID" value="KEA64721.1"/>
    <property type="molecule type" value="Genomic_DNA"/>
</dbReference>
<dbReference type="Gene3D" id="3.30.450.20">
    <property type="entry name" value="PAS domain"/>
    <property type="match status" value="2"/>
</dbReference>
<dbReference type="NCBIfam" id="TIGR00254">
    <property type="entry name" value="GGDEF"/>
    <property type="match status" value="1"/>
</dbReference>
<dbReference type="SUPFAM" id="SSF141868">
    <property type="entry name" value="EAL domain-like"/>
    <property type="match status" value="1"/>
</dbReference>
<feature type="domain" description="GGDEF" evidence="7">
    <location>
        <begin position="536"/>
        <end position="669"/>
    </location>
</feature>
<reference evidence="8 9" key="1">
    <citation type="submission" date="2014-04" db="EMBL/GenBank/DDBJ databases">
        <title>Marinobacterium kochiensis sp. nov., isolated from sediment sample collected from Kochi backwaters in Kerala, India.</title>
        <authorList>
            <person name="Singh A."/>
            <person name="Pinnaka A.K."/>
        </authorList>
    </citation>
    <scope>NUCLEOTIDE SEQUENCE [LARGE SCALE GENOMIC DNA]</scope>
    <source>
        <strain evidence="8 9">AK27</strain>
    </source>
</reference>
<evidence type="ECO:0000259" key="7">
    <source>
        <dbReference type="PROSITE" id="PS50887"/>
    </source>
</evidence>
<dbReference type="GO" id="GO:0016020">
    <property type="term" value="C:membrane"/>
    <property type="evidence" value="ECO:0007669"/>
    <property type="project" value="InterPro"/>
</dbReference>
<dbReference type="SMART" id="SM00091">
    <property type="entry name" value="PAS"/>
    <property type="match status" value="2"/>
</dbReference>
<dbReference type="Pfam" id="PF00990">
    <property type="entry name" value="GGDEF"/>
    <property type="match status" value="1"/>
</dbReference>
<dbReference type="SMART" id="SM00267">
    <property type="entry name" value="GGDEF"/>
    <property type="match status" value="1"/>
</dbReference>
<feature type="domain" description="HAMP" evidence="6">
    <location>
        <begin position="204"/>
        <end position="256"/>
    </location>
</feature>
<feature type="transmembrane region" description="Helical" evidence="2">
    <location>
        <begin position="12"/>
        <end position="32"/>
    </location>
</feature>
<dbReference type="InterPro" id="IPR052155">
    <property type="entry name" value="Biofilm_reg_signaling"/>
</dbReference>
<comment type="caution">
    <text evidence="8">The sequence shown here is derived from an EMBL/GenBank/DDBJ whole genome shotgun (WGS) entry which is preliminary data.</text>
</comment>
<dbReference type="InterPro" id="IPR000014">
    <property type="entry name" value="PAS"/>
</dbReference>
<dbReference type="CDD" id="cd01949">
    <property type="entry name" value="GGDEF"/>
    <property type="match status" value="1"/>
</dbReference>